<reference evidence="8 9" key="1">
    <citation type="submission" date="2018-11" db="EMBL/GenBank/DDBJ databases">
        <title>Gemmobacter sp. nov., YIM 102744-1 draft genome.</title>
        <authorList>
            <person name="Li G."/>
            <person name="Jiang Y."/>
        </authorList>
    </citation>
    <scope>NUCLEOTIDE SEQUENCE [LARGE SCALE GENOMIC DNA]</scope>
    <source>
        <strain evidence="8 9">YIM 102744-1</strain>
    </source>
</reference>
<dbReference type="InterPro" id="IPR051209">
    <property type="entry name" value="FAD-bind_Monooxygenase_sf"/>
</dbReference>
<dbReference type="SUPFAM" id="SSF51905">
    <property type="entry name" value="FAD/NAD(P)-binding domain"/>
    <property type="match status" value="2"/>
</dbReference>
<evidence type="ECO:0000256" key="7">
    <source>
        <dbReference type="ARBA" id="ARBA00023002"/>
    </source>
</evidence>
<proteinExistence type="inferred from homology"/>
<dbReference type="GO" id="GO:0016491">
    <property type="term" value="F:oxidoreductase activity"/>
    <property type="evidence" value="ECO:0007669"/>
    <property type="project" value="UniProtKB-KW"/>
</dbReference>
<evidence type="ECO:0000256" key="2">
    <source>
        <dbReference type="ARBA" id="ARBA00004924"/>
    </source>
</evidence>
<dbReference type="Pfam" id="PF13450">
    <property type="entry name" value="NAD_binding_8"/>
    <property type="match status" value="1"/>
</dbReference>
<dbReference type="InterPro" id="IPR025700">
    <property type="entry name" value="Lys/Orn_oxygenase"/>
</dbReference>
<keyword evidence="4" id="KW-0285">Flavoprotein</keyword>
<dbReference type="AlphaFoldDB" id="A0A3P3DDN9"/>
<evidence type="ECO:0000256" key="3">
    <source>
        <dbReference type="ARBA" id="ARBA00007588"/>
    </source>
</evidence>
<dbReference type="PANTHER" id="PTHR42877">
    <property type="entry name" value="L-ORNITHINE N(5)-MONOOXYGENASE-RELATED"/>
    <property type="match status" value="1"/>
</dbReference>
<evidence type="ECO:0000313" key="9">
    <source>
        <dbReference type="Proteomes" id="UP000282125"/>
    </source>
</evidence>
<keyword evidence="6" id="KW-0521">NADP</keyword>
<organism evidence="8 9">
    <name type="scientific">Falsigemmobacter faecalis</name>
    <dbReference type="NCBI Taxonomy" id="2488730"/>
    <lineage>
        <taxon>Bacteria</taxon>
        <taxon>Pseudomonadati</taxon>
        <taxon>Pseudomonadota</taxon>
        <taxon>Alphaproteobacteria</taxon>
        <taxon>Rhodobacterales</taxon>
        <taxon>Paracoccaceae</taxon>
        <taxon>Falsigemmobacter</taxon>
    </lineage>
</organism>
<dbReference type="PRINTS" id="PR00411">
    <property type="entry name" value="PNDRDTASEI"/>
</dbReference>
<protein>
    <submittedName>
        <fullName evidence="8">NAD(P)/FAD-dependent oxidoreductase</fullName>
    </submittedName>
</protein>
<evidence type="ECO:0000256" key="6">
    <source>
        <dbReference type="ARBA" id="ARBA00022857"/>
    </source>
</evidence>
<keyword evidence="5" id="KW-0274">FAD</keyword>
<dbReference type="PANTHER" id="PTHR42877:SF4">
    <property type="entry name" value="FAD_NAD(P)-BINDING DOMAIN-CONTAINING PROTEIN-RELATED"/>
    <property type="match status" value="1"/>
</dbReference>
<keyword evidence="9" id="KW-1185">Reference proteome</keyword>
<evidence type="ECO:0000313" key="8">
    <source>
        <dbReference type="EMBL" id="RRH72401.1"/>
    </source>
</evidence>
<gene>
    <name evidence="8" type="ORF">EG244_14925</name>
</gene>
<sequence length="647" mass="72440">MSDIEKIAERLDLTRLEEAVESANIPTLLMVLVQLTADLKWLEAPYRPLRPRGLDDNDDARLPPEIQREIRDAACAALTRWSETGEVALASPAPELLARMLSVSMGEDVPEAYGENIAAGLGIGPQARRFAPLPQRAGFRALIVGAGVSGICAAIRLQKAGIPFQIFEKNDAFGGTWYENRYPGCGVDTPNHIYSFSFAPHDWAQYFALRDELYAYFRGVAERFNLADHTTFEATVEEARWLEESREWQVRIRHADGRITEERAAIVISGVGVLNTPLVPPIEGLESFSGQSFHTAHWPQNLDLTGKKVAVVGNGATAMQIVPAIADATAHLTVFARSKQWAAPFPQFRRAVPDPVRWLLANVPLYQKWYRQRLAWTFNDRIHPSLQKDPDWPHPERALNATNDHHRRMFTDYVKAELGPRQDLLEKVLPDFPPFGKRMLLDNGWYRTVARPDVTLVDQRLTKIEGDTLTASDGSRHQADVLILATGFKAAEILGSLPVIGRGGASLREVWKGDDAQAYLGTVVAGFPNFFTLLGPNVGLGHGGSIISSIENQMDYVMSVLEMMLRENLAAVEVKSPVYEDYARRVDEAHSRMVWTHPGMENWYRNSRGRVVAITPWRNDDFWRMTRRARPEDFELTPAATAQAACA</sequence>
<evidence type="ECO:0000256" key="5">
    <source>
        <dbReference type="ARBA" id="ARBA00022827"/>
    </source>
</evidence>
<name>A0A3P3DDN9_9RHOB</name>
<comment type="cofactor">
    <cofactor evidence="1">
        <name>FAD</name>
        <dbReference type="ChEBI" id="CHEBI:57692"/>
    </cofactor>
</comment>
<comment type="caution">
    <text evidence="8">The sequence shown here is derived from an EMBL/GenBank/DDBJ whole genome shotgun (WGS) entry which is preliminary data.</text>
</comment>
<dbReference type="Pfam" id="PF13434">
    <property type="entry name" value="Lys_Orn_oxgnase"/>
    <property type="match status" value="1"/>
</dbReference>
<comment type="pathway">
    <text evidence="2">Siderophore biosynthesis.</text>
</comment>
<dbReference type="PRINTS" id="PR00368">
    <property type="entry name" value="FADPNR"/>
</dbReference>
<dbReference type="Proteomes" id="UP000282125">
    <property type="component" value="Unassembled WGS sequence"/>
</dbReference>
<accession>A0A3P3DDN9</accession>
<dbReference type="Gene3D" id="3.50.50.60">
    <property type="entry name" value="FAD/NAD(P)-binding domain"/>
    <property type="match status" value="2"/>
</dbReference>
<dbReference type="OrthoDB" id="312624at2"/>
<keyword evidence="7" id="KW-0560">Oxidoreductase</keyword>
<dbReference type="InterPro" id="IPR036188">
    <property type="entry name" value="FAD/NAD-bd_sf"/>
</dbReference>
<evidence type="ECO:0000256" key="4">
    <source>
        <dbReference type="ARBA" id="ARBA00022630"/>
    </source>
</evidence>
<dbReference type="RefSeq" id="WP_124965866.1">
    <property type="nucleotide sequence ID" value="NZ_RRAZ01000024.1"/>
</dbReference>
<comment type="similarity">
    <text evidence="3">Belongs to the lysine N(6)-hydroxylase/L-ornithine N(5)-oxygenase family.</text>
</comment>
<evidence type="ECO:0000256" key="1">
    <source>
        <dbReference type="ARBA" id="ARBA00001974"/>
    </source>
</evidence>
<dbReference type="EMBL" id="RRAZ01000024">
    <property type="protein sequence ID" value="RRH72401.1"/>
    <property type="molecule type" value="Genomic_DNA"/>
</dbReference>